<dbReference type="AlphaFoldDB" id="A0AAD7UBZ1"/>
<dbReference type="PANTHER" id="PTHR18640:SF5">
    <property type="entry name" value="SODIUM_BILE ACID COTRANSPORTER 7"/>
    <property type="match status" value="1"/>
</dbReference>
<dbReference type="InterPro" id="IPR016833">
    <property type="entry name" value="Put_Na-Bile_cotransptr"/>
</dbReference>
<feature type="transmembrane region" description="Helical" evidence="1">
    <location>
        <begin position="287"/>
        <end position="308"/>
    </location>
</feature>
<keyword evidence="1" id="KW-0812">Transmembrane</keyword>
<feature type="transmembrane region" description="Helical" evidence="1">
    <location>
        <begin position="156"/>
        <end position="174"/>
    </location>
</feature>
<dbReference type="Gene3D" id="1.20.1530.20">
    <property type="match status" value="1"/>
</dbReference>
<keyword evidence="1" id="KW-0472">Membrane</keyword>
<dbReference type="PANTHER" id="PTHR18640">
    <property type="entry name" value="SOLUTE CARRIER FAMILY 10 MEMBER 7"/>
    <property type="match status" value="1"/>
</dbReference>
<dbReference type="Pfam" id="PF13593">
    <property type="entry name" value="SBF_like"/>
    <property type="match status" value="1"/>
</dbReference>
<feature type="transmembrane region" description="Helical" evidence="1">
    <location>
        <begin position="186"/>
        <end position="204"/>
    </location>
</feature>
<dbReference type="InterPro" id="IPR038770">
    <property type="entry name" value="Na+/solute_symporter_sf"/>
</dbReference>
<evidence type="ECO:0008006" key="4">
    <source>
        <dbReference type="Google" id="ProtNLM"/>
    </source>
</evidence>
<dbReference type="EMBL" id="JAQMWT010000428">
    <property type="protein sequence ID" value="KAJ8601480.1"/>
    <property type="molecule type" value="Genomic_DNA"/>
</dbReference>
<accession>A0AAD7UBZ1</accession>
<feature type="transmembrane region" description="Helical" evidence="1">
    <location>
        <begin position="9"/>
        <end position="26"/>
    </location>
</feature>
<feature type="transmembrane region" description="Helical" evidence="1">
    <location>
        <begin position="38"/>
        <end position="55"/>
    </location>
</feature>
<proteinExistence type="predicted"/>
<evidence type="ECO:0000256" key="1">
    <source>
        <dbReference type="SAM" id="Phobius"/>
    </source>
</evidence>
<feature type="transmembrane region" description="Helical" evidence="1">
    <location>
        <begin position="224"/>
        <end position="245"/>
    </location>
</feature>
<organism evidence="2 3">
    <name type="scientific">Chrysophaeum taylorii</name>
    <dbReference type="NCBI Taxonomy" id="2483200"/>
    <lineage>
        <taxon>Eukaryota</taxon>
        <taxon>Sar</taxon>
        <taxon>Stramenopiles</taxon>
        <taxon>Ochrophyta</taxon>
        <taxon>Pelagophyceae</taxon>
        <taxon>Pelagomonadales</taxon>
        <taxon>Pelagomonadaceae</taxon>
        <taxon>Chrysophaeum</taxon>
    </lineage>
</organism>
<evidence type="ECO:0000313" key="2">
    <source>
        <dbReference type="EMBL" id="KAJ8601480.1"/>
    </source>
</evidence>
<dbReference type="GO" id="GO:0005886">
    <property type="term" value="C:plasma membrane"/>
    <property type="evidence" value="ECO:0007669"/>
    <property type="project" value="TreeGrafter"/>
</dbReference>
<keyword evidence="1" id="KW-1133">Transmembrane helix</keyword>
<dbReference type="Proteomes" id="UP001230188">
    <property type="component" value="Unassembled WGS sequence"/>
</dbReference>
<protein>
    <recommendedName>
        <fullName evidence="4">Sodium/bile acid cotransporter 7</fullName>
    </recommendedName>
</protein>
<sequence length="321" mass="33966">MRRCFRRHWFLTGVGVAIAVSRWAPWVGAVGGPLHPEITVKAAVGAIFFLSGLSLQPSQLNRAIRNFKLHALIQTTSFVLVPLAVMTAPCVALCEGTIAVACMPPPVSSAAILTRAAGGNDAAAIFNAAIGSVLGVFVTPLLLLKLVPAATAGTTNIAAVLCDLCVSVLCPLAVGQCARPFHARRLPLGTIGQATLLLIIYTTFCDAFARRESLEPSDLAKTALFLVLLQIFLMSLVFCLATRLFSLSPPDVVCALFSATHKSLTLGIPILRVVFSDNLPALSAPLLIYHPTQILLGGLLVTSLRSWLLSSPSSPRLINIV</sequence>
<comment type="caution">
    <text evidence="2">The sequence shown here is derived from an EMBL/GenBank/DDBJ whole genome shotgun (WGS) entry which is preliminary data.</text>
</comment>
<name>A0AAD7UBZ1_9STRA</name>
<keyword evidence="3" id="KW-1185">Reference proteome</keyword>
<reference evidence="2" key="1">
    <citation type="submission" date="2023-01" db="EMBL/GenBank/DDBJ databases">
        <title>Metagenome sequencing of chrysophaentin producing Chrysophaeum taylorii.</title>
        <authorList>
            <person name="Davison J."/>
            <person name="Bewley C."/>
        </authorList>
    </citation>
    <scope>NUCLEOTIDE SEQUENCE</scope>
    <source>
        <strain evidence="2">NIES-1699</strain>
    </source>
</reference>
<evidence type="ECO:0000313" key="3">
    <source>
        <dbReference type="Proteomes" id="UP001230188"/>
    </source>
</evidence>
<feature type="transmembrane region" description="Helical" evidence="1">
    <location>
        <begin position="124"/>
        <end position="144"/>
    </location>
</feature>
<gene>
    <name evidence="2" type="ORF">CTAYLR_005705</name>
</gene>